<dbReference type="PANTHER" id="PTHR36508">
    <property type="entry name" value="PROTEIN SLYX"/>
    <property type="match status" value="1"/>
</dbReference>
<dbReference type="PANTHER" id="PTHR36508:SF1">
    <property type="entry name" value="PROTEIN SLYX"/>
    <property type="match status" value="1"/>
</dbReference>
<dbReference type="EMBL" id="WNDX01000005">
    <property type="protein sequence ID" value="KAF1048286.1"/>
    <property type="molecule type" value="Genomic_DNA"/>
</dbReference>
<dbReference type="AlphaFoldDB" id="A0A7V8G062"/>
<dbReference type="InterPro" id="IPR007236">
    <property type="entry name" value="SlyX"/>
</dbReference>
<dbReference type="Proteomes" id="UP000462435">
    <property type="component" value="Unassembled WGS sequence"/>
</dbReference>
<proteinExistence type="inferred from homology"/>
<dbReference type="HAMAP" id="MF_00715">
    <property type="entry name" value="SlyX"/>
    <property type="match status" value="1"/>
</dbReference>
<evidence type="ECO:0000256" key="2">
    <source>
        <dbReference type="SAM" id="Coils"/>
    </source>
</evidence>
<name>A0A7V8G062_9BURK</name>
<reference evidence="4" key="1">
    <citation type="journal article" date="2020" name="MBio">
        <title>Horizontal gene transfer to a defensive symbiont with a reduced genome amongst a multipartite beetle microbiome.</title>
        <authorList>
            <person name="Waterworth S.C."/>
            <person name="Florez L.V."/>
            <person name="Rees E.R."/>
            <person name="Hertweck C."/>
            <person name="Kaltenpoth M."/>
            <person name="Kwan J.C."/>
        </authorList>
    </citation>
    <scope>NUCLEOTIDE SEQUENCE [LARGE SCALE GENOMIC DNA]</scope>
</reference>
<protein>
    <recommendedName>
        <fullName evidence="1">Protein SlyX homolog</fullName>
    </recommendedName>
</protein>
<evidence type="ECO:0000313" key="4">
    <source>
        <dbReference type="Proteomes" id="UP000462435"/>
    </source>
</evidence>
<gene>
    <name evidence="1 3" type="primary">slyX</name>
    <name evidence="3" type="ORF">GAK35_00310</name>
</gene>
<dbReference type="Gene3D" id="1.20.5.300">
    <property type="match status" value="1"/>
</dbReference>
<sequence length="69" mass="8027">MSSEDRIIDIETKLAHQEDLVDELNKTVYRQQKKIEELEMLLGALAKRFRELSDASQDRAAANEKPPHY</sequence>
<comment type="similarity">
    <text evidence="1">Belongs to the SlyX family.</text>
</comment>
<keyword evidence="2" id="KW-0175">Coiled coil</keyword>
<dbReference type="Pfam" id="PF04102">
    <property type="entry name" value="SlyX"/>
    <property type="match status" value="1"/>
</dbReference>
<evidence type="ECO:0000313" key="3">
    <source>
        <dbReference type="EMBL" id="KAF1048286.1"/>
    </source>
</evidence>
<evidence type="ECO:0000256" key="1">
    <source>
        <dbReference type="HAMAP-Rule" id="MF_00715"/>
    </source>
</evidence>
<comment type="caution">
    <text evidence="3">The sequence shown here is derived from an EMBL/GenBank/DDBJ whole genome shotgun (WGS) entry which is preliminary data.</text>
</comment>
<organism evidence="3 4">
    <name type="scientific">Herbaspirillum frisingense</name>
    <dbReference type="NCBI Taxonomy" id="92645"/>
    <lineage>
        <taxon>Bacteria</taxon>
        <taxon>Pseudomonadati</taxon>
        <taxon>Pseudomonadota</taxon>
        <taxon>Betaproteobacteria</taxon>
        <taxon>Burkholderiales</taxon>
        <taxon>Oxalobacteraceae</taxon>
        <taxon>Herbaspirillum</taxon>
    </lineage>
</organism>
<accession>A0A7V8G062</accession>
<feature type="coiled-coil region" evidence="2">
    <location>
        <begin position="7"/>
        <end position="55"/>
    </location>
</feature>